<organism evidence="1 2">
    <name type="scientific">Streptomonospora salina</name>
    <dbReference type="NCBI Taxonomy" id="104205"/>
    <lineage>
        <taxon>Bacteria</taxon>
        <taxon>Bacillati</taxon>
        <taxon>Actinomycetota</taxon>
        <taxon>Actinomycetes</taxon>
        <taxon>Streptosporangiales</taxon>
        <taxon>Nocardiopsidaceae</taxon>
        <taxon>Streptomonospora</taxon>
    </lineage>
</organism>
<protein>
    <recommendedName>
        <fullName evidence="3">DUF742 domain-containing protein</fullName>
    </recommendedName>
</protein>
<keyword evidence="2" id="KW-1185">Reference proteome</keyword>
<gene>
    <name evidence="1" type="ORF">HNR25_001359</name>
</gene>
<accession>A0A841E922</accession>
<comment type="caution">
    <text evidence="1">The sequence shown here is derived from an EMBL/GenBank/DDBJ whole genome shotgun (WGS) entry which is preliminary data.</text>
</comment>
<dbReference type="Pfam" id="PF05331">
    <property type="entry name" value="DUF742"/>
    <property type="match status" value="1"/>
</dbReference>
<dbReference type="PANTHER" id="PTHR36221">
    <property type="entry name" value="DUF742 DOMAIN-CONTAINING PROTEIN"/>
    <property type="match status" value="1"/>
</dbReference>
<dbReference type="Proteomes" id="UP000578077">
    <property type="component" value="Unassembled WGS sequence"/>
</dbReference>
<dbReference type="EMBL" id="JACHLY010000001">
    <property type="protein sequence ID" value="MBB5997608.1"/>
    <property type="molecule type" value="Genomic_DNA"/>
</dbReference>
<evidence type="ECO:0000313" key="1">
    <source>
        <dbReference type="EMBL" id="MBB5997608.1"/>
    </source>
</evidence>
<name>A0A841E922_9ACTN</name>
<dbReference type="AlphaFoldDB" id="A0A841E922"/>
<proteinExistence type="predicted"/>
<dbReference type="PANTHER" id="PTHR36221:SF1">
    <property type="entry name" value="DUF742 DOMAIN-CONTAINING PROTEIN"/>
    <property type="match status" value="1"/>
</dbReference>
<dbReference type="InterPro" id="IPR007995">
    <property type="entry name" value="DUF742"/>
</dbReference>
<sequence>MAEHPEPGSDGDDAESLVRPYVITQGREHSDAVRLDMISVVIAARADVDEMALEPEQLRILELCGRPLSVAEVAAHLDMPVAVVKVLLGDLIGRGYVLARAPYTQQSPVHRDVLQAVLDGIQRL</sequence>
<evidence type="ECO:0000313" key="2">
    <source>
        <dbReference type="Proteomes" id="UP000578077"/>
    </source>
</evidence>
<dbReference type="RefSeq" id="WP_184633848.1">
    <property type="nucleotide sequence ID" value="NZ_BAABKT010000005.1"/>
</dbReference>
<evidence type="ECO:0008006" key="3">
    <source>
        <dbReference type="Google" id="ProtNLM"/>
    </source>
</evidence>
<reference evidence="1 2" key="1">
    <citation type="submission" date="2020-08" db="EMBL/GenBank/DDBJ databases">
        <title>Sequencing the genomes of 1000 actinobacteria strains.</title>
        <authorList>
            <person name="Klenk H.-P."/>
        </authorList>
    </citation>
    <scope>NUCLEOTIDE SEQUENCE [LARGE SCALE GENOMIC DNA]</scope>
    <source>
        <strain evidence="1 2">DSM 44593</strain>
    </source>
</reference>